<dbReference type="RefSeq" id="WP_262685280.1">
    <property type="nucleotide sequence ID" value="NZ_JAOQIO010000077.1"/>
</dbReference>
<keyword evidence="5 6" id="KW-0472">Membrane</keyword>
<evidence type="ECO:0000256" key="5">
    <source>
        <dbReference type="ARBA" id="ARBA00023136"/>
    </source>
</evidence>
<evidence type="ECO:0000313" key="8">
    <source>
        <dbReference type="EMBL" id="MCU6794055.1"/>
    </source>
</evidence>
<dbReference type="InterPro" id="IPR015414">
    <property type="entry name" value="TMEM64"/>
</dbReference>
<feature type="transmembrane region" description="Helical" evidence="6">
    <location>
        <begin position="178"/>
        <end position="199"/>
    </location>
</feature>
<feature type="transmembrane region" description="Helical" evidence="6">
    <location>
        <begin position="118"/>
        <end position="140"/>
    </location>
</feature>
<keyword evidence="9" id="KW-1185">Reference proteome</keyword>
<evidence type="ECO:0000256" key="3">
    <source>
        <dbReference type="ARBA" id="ARBA00022692"/>
    </source>
</evidence>
<evidence type="ECO:0000313" key="9">
    <source>
        <dbReference type="Proteomes" id="UP001652445"/>
    </source>
</evidence>
<name>A0ABT2UHD1_9BACL</name>
<dbReference type="PANTHER" id="PTHR12677">
    <property type="entry name" value="GOLGI APPARATUS MEMBRANE PROTEIN TVP38-RELATED"/>
    <property type="match status" value="1"/>
</dbReference>
<protein>
    <recommendedName>
        <fullName evidence="6">TVP38/TMEM64 family membrane protein</fullName>
    </recommendedName>
</protein>
<feature type="domain" description="VTT" evidence="7">
    <location>
        <begin position="51"/>
        <end position="169"/>
    </location>
</feature>
<gene>
    <name evidence="8" type="ORF">OB236_18290</name>
</gene>
<dbReference type="EMBL" id="JAOQIO010000077">
    <property type="protein sequence ID" value="MCU6794055.1"/>
    <property type="molecule type" value="Genomic_DNA"/>
</dbReference>
<dbReference type="Pfam" id="PF09335">
    <property type="entry name" value="VTT_dom"/>
    <property type="match status" value="1"/>
</dbReference>
<comment type="caution">
    <text evidence="8">The sequence shown here is derived from an EMBL/GenBank/DDBJ whole genome shotgun (WGS) entry which is preliminary data.</text>
</comment>
<feature type="transmembrane region" description="Helical" evidence="6">
    <location>
        <begin position="6"/>
        <end position="21"/>
    </location>
</feature>
<feature type="transmembrane region" description="Helical" evidence="6">
    <location>
        <begin position="71"/>
        <end position="92"/>
    </location>
</feature>
<evidence type="ECO:0000256" key="2">
    <source>
        <dbReference type="ARBA" id="ARBA00022475"/>
    </source>
</evidence>
<keyword evidence="4 6" id="KW-1133">Transmembrane helix</keyword>
<proteinExistence type="inferred from homology"/>
<evidence type="ECO:0000256" key="6">
    <source>
        <dbReference type="RuleBase" id="RU366058"/>
    </source>
</evidence>
<evidence type="ECO:0000256" key="4">
    <source>
        <dbReference type="ARBA" id="ARBA00022989"/>
    </source>
</evidence>
<dbReference type="InterPro" id="IPR032816">
    <property type="entry name" value="VTT_dom"/>
</dbReference>
<dbReference type="Proteomes" id="UP001652445">
    <property type="component" value="Unassembled WGS sequence"/>
</dbReference>
<accession>A0ABT2UHD1</accession>
<feature type="transmembrane region" description="Helical" evidence="6">
    <location>
        <begin position="146"/>
        <end position="166"/>
    </location>
</feature>
<evidence type="ECO:0000259" key="7">
    <source>
        <dbReference type="Pfam" id="PF09335"/>
    </source>
</evidence>
<evidence type="ECO:0000256" key="1">
    <source>
        <dbReference type="ARBA" id="ARBA00004651"/>
    </source>
</evidence>
<dbReference type="PANTHER" id="PTHR12677:SF59">
    <property type="entry name" value="GOLGI APPARATUS MEMBRANE PROTEIN TVP38-RELATED"/>
    <property type="match status" value="1"/>
</dbReference>
<feature type="transmembrane region" description="Helical" evidence="6">
    <location>
        <begin position="33"/>
        <end position="51"/>
    </location>
</feature>
<reference evidence="8 9" key="1">
    <citation type="submission" date="2022-09" db="EMBL/GenBank/DDBJ databases">
        <authorList>
            <person name="Han X.L."/>
            <person name="Wang Q."/>
            <person name="Lu T."/>
        </authorList>
    </citation>
    <scope>NUCLEOTIDE SEQUENCE [LARGE SCALE GENOMIC DNA]</scope>
    <source>
        <strain evidence="8 9">WQ 127069</strain>
    </source>
</reference>
<comment type="similarity">
    <text evidence="6">Belongs to the TVP38/TMEM64 family.</text>
</comment>
<comment type="subcellular location">
    <subcellularLocation>
        <location evidence="1 6">Cell membrane</location>
        <topology evidence="1 6">Multi-pass membrane protein</topology>
    </subcellularLocation>
</comment>
<sequence length="203" mass="23176">MKKWYTGLTYAAMLLIFFLYKDEILFWMQNGNAPLYVIFLIAMGFIVIPVVPYKVIIGLLGFVYGPWIGALISWSAASVASVLIFLMARTIFHNHARAFLSKFNRLEKLHERIERNPFMTILFARLMPFIPQAVVNIYPAVLSIRLLPFATASAIGKIPAMLLFAFIGSSLTSDTRSLLLSIGVYVLFLLITFLIYRIWQQKK</sequence>
<keyword evidence="2 6" id="KW-1003">Cell membrane</keyword>
<organism evidence="8 9">
    <name type="scientific">Paenibacillus baimaensis</name>
    <dbReference type="NCBI Taxonomy" id="2982185"/>
    <lineage>
        <taxon>Bacteria</taxon>
        <taxon>Bacillati</taxon>
        <taxon>Bacillota</taxon>
        <taxon>Bacilli</taxon>
        <taxon>Bacillales</taxon>
        <taxon>Paenibacillaceae</taxon>
        <taxon>Paenibacillus</taxon>
    </lineage>
</organism>
<keyword evidence="3 6" id="KW-0812">Transmembrane</keyword>